<feature type="transmembrane region" description="Helical" evidence="2">
    <location>
        <begin position="197"/>
        <end position="215"/>
    </location>
</feature>
<dbReference type="Gene3D" id="3.10.310.50">
    <property type="match status" value="1"/>
</dbReference>
<keyword evidence="2" id="KW-1133">Transmembrane helix</keyword>
<evidence type="ECO:0000259" key="3">
    <source>
        <dbReference type="Pfam" id="PF04536"/>
    </source>
</evidence>
<dbReference type="Pfam" id="PF04536">
    <property type="entry name" value="TPM_phosphatase"/>
    <property type="match status" value="1"/>
</dbReference>
<dbReference type="Proteomes" id="UP001238467">
    <property type="component" value="Unassembled WGS sequence"/>
</dbReference>
<feature type="domain" description="TPM" evidence="3">
    <location>
        <begin position="48"/>
        <end position="171"/>
    </location>
</feature>
<feature type="compositionally biased region" description="Gly residues" evidence="1">
    <location>
        <begin position="247"/>
        <end position="279"/>
    </location>
</feature>
<dbReference type="RefSeq" id="WP_307057783.1">
    <property type="nucleotide sequence ID" value="NZ_JAUSUH010000002.1"/>
</dbReference>
<dbReference type="EMBL" id="JAUSUH010000002">
    <property type="protein sequence ID" value="MDQ0346403.1"/>
    <property type="molecule type" value="Genomic_DNA"/>
</dbReference>
<evidence type="ECO:0000256" key="1">
    <source>
        <dbReference type="SAM" id="MobiDB-lite"/>
    </source>
</evidence>
<name>A0ABU0DD99_9HYPH</name>
<evidence type="ECO:0000313" key="4">
    <source>
        <dbReference type="EMBL" id="MDQ0346403.1"/>
    </source>
</evidence>
<proteinExistence type="predicted"/>
<keyword evidence="2" id="KW-0472">Membrane</keyword>
<evidence type="ECO:0000256" key="2">
    <source>
        <dbReference type="SAM" id="Phobius"/>
    </source>
</evidence>
<evidence type="ECO:0000313" key="5">
    <source>
        <dbReference type="Proteomes" id="UP001238467"/>
    </source>
</evidence>
<dbReference type="InterPro" id="IPR007621">
    <property type="entry name" value="TPM_dom"/>
</dbReference>
<organism evidence="4 5">
    <name type="scientific">Ancylobacter vacuolatus</name>
    <dbReference type="NCBI Taxonomy" id="223389"/>
    <lineage>
        <taxon>Bacteria</taxon>
        <taxon>Pseudomonadati</taxon>
        <taxon>Pseudomonadota</taxon>
        <taxon>Alphaproteobacteria</taxon>
        <taxon>Hyphomicrobiales</taxon>
        <taxon>Xanthobacteraceae</taxon>
        <taxon>Ancylobacter</taxon>
    </lineage>
</organism>
<dbReference type="PANTHER" id="PTHR30373:SF2">
    <property type="entry name" value="UPF0603 PROTEIN YGCG"/>
    <property type="match status" value="1"/>
</dbReference>
<keyword evidence="5" id="KW-1185">Reference proteome</keyword>
<dbReference type="PANTHER" id="PTHR30373">
    <property type="entry name" value="UPF0603 PROTEIN YGCG"/>
    <property type="match status" value="1"/>
</dbReference>
<protein>
    <recommendedName>
        <fullName evidence="3">TPM domain-containing protein</fullName>
    </recommendedName>
</protein>
<keyword evidence="2" id="KW-0812">Transmembrane</keyword>
<comment type="caution">
    <text evidence="4">The sequence shown here is derived from an EMBL/GenBank/DDBJ whole genome shotgun (WGS) entry which is preliminary data.</text>
</comment>
<sequence length="279" mass="28854">MRAVIPSGPLRRAAARVLLAGLVVLAGLSLGIGVAWADMTFPALSGRVVDGAQVLSPDARATLEAKLAAQEARTTDQFVVATVPSLEGTSVEDYANRLFRFWKLGQGDKDNGVLLLVAPTERRVRIETGYGLEGVLPDAVASTIIQTAVLPAFRNGDFAGGIEKGADAVIEVLNLDPEEARERARLAAEPAMSGEDWGHIVFIVLMIAFWAFVFYRQAKSGHLRTRGRRGAGALTGGAAGWDWSRRSGGGWSGGSSSGGGGGFSGGGGSSGGGGASGSW</sequence>
<reference evidence="4 5" key="1">
    <citation type="submission" date="2023-07" db="EMBL/GenBank/DDBJ databases">
        <title>Genomic Encyclopedia of Type Strains, Phase IV (KMG-IV): sequencing the most valuable type-strain genomes for metagenomic binning, comparative biology and taxonomic classification.</title>
        <authorList>
            <person name="Goeker M."/>
        </authorList>
    </citation>
    <scope>NUCLEOTIDE SEQUENCE [LARGE SCALE GENOMIC DNA]</scope>
    <source>
        <strain evidence="4 5">DSM 1277</strain>
    </source>
</reference>
<feature type="region of interest" description="Disordered" evidence="1">
    <location>
        <begin position="245"/>
        <end position="279"/>
    </location>
</feature>
<accession>A0ABU0DD99</accession>
<gene>
    <name evidence="4" type="ORF">J2S76_000820</name>
</gene>